<organism evidence="1 2">
    <name type="scientific">Panagrellus redivivus</name>
    <name type="common">Microworm</name>
    <dbReference type="NCBI Taxonomy" id="6233"/>
    <lineage>
        <taxon>Eukaryota</taxon>
        <taxon>Metazoa</taxon>
        <taxon>Ecdysozoa</taxon>
        <taxon>Nematoda</taxon>
        <taxon>Chromadorea</taxon>
        <taxon>Rhabditida</taxon>
        <taxon>Tylenchina</taxon>
        <taxon>Panagrolaimomorpha</taxon>
        <taxon>Panagrolaimoidea</taxon>
        <taxon>Panagrolaimidae</taxon>
        <taxon>Panagrellus</taxon>
    </lineage>
</organism>
<dbReference type="Proteomes" id="UP000492821">
    <property type="component" value="Unassembled WGS sequence"/>
</dbReference>
<reference evidence="2" key="2">
    <citation type="submission" date="2020-10" db="UniProtKB">
        <authorList>
            <consortium name="WormBaseParasite"/>
        </authorList>
    </citation>
    <scope>IDENTIFICATION</scope>
</reference>
<dbReference type="WBParaSite" id="Pan_g3339.t1">
    <property type="protein sequence ID" value="Pan_g3339.t1"/>
    <property type="gene ID" value="Pan_g3339"/>
</dbReference>
<name>A0A7E4VUG6_PANRE</name>
<evidence type="ECO:0000313" key="2">
    <source>
        <dbReference type="WBParaSite" id="Pan_g3339.t1"/>
    </source>
</evidence>
<accession>A0A7E4VUG6</accession>
<sequence length="117" mass="13359">MNLSISPAALIRLSFTVILACAVFVSGLNAAIQTGKDDQKTAPSYHRAPKYHGHIMSYFLRPYMRLAPYRASMERLRRSADQPEDFELLNNVPSRRSASHPCRWKLCGAHFGYSRRF</sequence>
<protein>
    <submittedName>
        <fullName evidence="2">Secreted protein</fullName>
    </submittedName>
</protein>
<keyword evidence="1" id="KW-1185">Reference proteome</keyword>
<proteinExistence type="predicted"/>
<dbReference type="AlphaFoldDB" id="A0A7E4VUG6"/>
<evidence type="ECO:0000313" key="1">
    <source>
        <dbReference type="Proteomes" id="UP000492821"/>
    </source>
</evidence>
<reference evidence="1" key="1">
    <citation type="journal article" date="2013" name="Genetics">
        <title>The draft genome and transcriptome of Panagrellus redivivus are shaped by the harsh demands of a free-living lifestyle.</title>
        <authorList>
            <person name="Srinivasan J."/>
            <person name="Dillman A.R."/>
            <person name="Macchietto M.G."/>
            <person name="Heikkinen L."/>
            <person name="Lakso M."/>
            <person name="Fracchia K.M."/>
            <person name="Antoshechkin I."/>
            <person name="Mortazavi A."/>
            <person name="Wong G."/>
            <person name="Sternberg P.W."/>
        </authorList>
    </citation>
    <scope>NUCLEOTIDE SEQUENCE [LARGE SCALE GENOMIC DNA]</scope>
    <source>
        <strain evidence="1">MT8872</strain>
    </source>
</reference>